<keyword evidence="3" id="KW-1185">Reference proteome</keyword>
<evidence type="ECO:0000313" key="3">
    <source>
        <dbReference type="Proteomes" id="UP000001861"/>
    </source>
</evidence>
<gene>
    <name evidence="2" type="ORF">CC1G_13693</name>
</gene>
<protein>
    <recommendedName>
        <fullName evidence="4">WW domain-containing protein</fullName>
    </recommendedName>
</protein>
<dbReference type="InParanoid" id="D6RJY8"/>
<sequence length="257" mass="27919">MALPPGWIEQYDPQSGRNFYVSNFQSSSSTSDVNRLQVDTRVSPPRVTWYHPFEDPEYLRQNPEARNQARDSTFAQPPGPMLGRRRSFGGTSSTPAVEPSMNNARAPHKQGFLEKLKDKALTSLEAREERRNQSPMVCVPVSGGEISNMTEGQMYGPQQRYYGPPTGGYAAPQAQYTPASGYGPAPIQYQQAPPASSSGRRRGFGGALPLLGGLAGGMLLEDAIDHHERDEFLQDEALYNSGFDGGGLFGGGGLGLF</sequence>
<dbReference type="VEuPathDB" id="FungiDB:CC1G_13693"/>
<dbReference type="HOGENOM" id="CLU_049761_1_0_1"/>
<dbReference type="EMBL" id="AACS02000001">
    <property type="protein sequence ID" value="EFI28667.1"/>
    <property type="molecule type" value="Genomic_DNA"/>
</dbReference>
<reference evidence="2 3" key="1">
    <citation type="journal article" date="2010" name="Proc. Natl. Acad. Sci. U.S.A.">
        <title>Insights into evolution of multicellular fungi from the assembled chromosomes of the mushroom Coprinopsis cinerea (Coprinus cinereus).</title>
        <authorList>
            <person name="Stajich J.E."/>
            <person name="Wilke S.K."/>
            <person name="Ahren D."/>
            <person name="Au C.H."/>
            <person name="Birren B.W."/>
            <person name="Borodovsky M."/>
            <person name="Burns C."/>
            <person name="Canback B."/>
            <person name="Casselton L.A."/>
            <person name="Cheng C.K."/>
            <person name="Deng J."/>
            <person name="Dietrich F.S."/>
            <person name="Fargo D.C."/>
            <person name="Farman M.L."/>
            <person name="Gathman A.C."/>
            <person name="Goldberg J."/>
            <person name="Guigo R."/>
            <person name="Hoegger P.J."/>
            <person name="Hooker J.B."/>
            <person name="Huggins A."/>
            <person name="James T.Y."/>
            <person name="Kamada T."/>
            <person name="Kilaru S."/>
            <person name="Kodira C."/>
            <person name="Kues U."/>
            <person name="Kupfer D."/>
            <person name="Kwan H.S."/>
            <person name="Lomsadze A."/>
            <person name="Li W."/>
            <person name="Lilly W.W."/>
            <person name="Ma L.J."/>
            <person name="Mackey A.J."/>
            <person name="Manning G."/>
            <person name="Martin F."/>
            <person name="Muraguchi H."/>
            <person name="Natvig D.O."/>
            <person name="Palmerini H."/>
            <person name="Ramesh M.A."/>
            <person name="Rehmeyer C.J."/>
            <person name="Roe B.A."/>
            <person name="Shenoy N."/>
            <person name="Stanke M."/>
            <person name="Ter-Hovhannisyan V."/>
            <person name="Tunlid A."/>
            <person name="Velagapudi R."/>
            <person name="Vision T.J."/>
            <person name="Zeng Q."/>
            <person name="Zolan M.E."/>
            <person name="Pukkila P.J."/>
        </authorList>
    </citation>
    <scope>NUCLEOTIDE SEQUENCE [LARGE SCALE GENOMIC DNA]</scope>
    <source>
        <strain evidence="3">Okayama-7 / 130 / ATCC MYA-4618 / FGSC 9003</strain>
    </source>
</reference>
<comment type="caution">
    <text evidence="2">The sequence shown here is derived from an EMBL/GenBank/DDBJ whole genome shotgun (WGS) entry which is preliminary data.</text>
</comment>
<dbReference type="OrthoDB" id="2367685at2759"/>
<name>D6RJY8_COPC7</name>
<organism evidence="2 3">
    <name type="scientific">Coprinopsis cinerea (strain Okayama-7 / 130 / ATCC MYA-4618 / FGSC 9003)</name>
    <name type="common">Inky cap fungus</name>
    <name type="synonym">Hormographiella aspergillata</name>
    <dbReference type="NCBI Taxonomy" id="240176"/>
    <lineage>
        <taxon>Eukaryota</taxon>
        <taxon>Fungi</taxon>
        <taxon>Dikarya</taxon>
        <taxon>Basidiomycota</taxon>
        <taxon>Agaricomycotina</taxon>
        <taxon>Agaricomycetes</taxon>
        <taxon>Agaricomycetidae</taxon>
        <taxon>Agaricales</taxon>
        <taxon>Agaricineae</taxon>
        <taxon>Psathyrellaceae</taxon>
        <taxon>Coprinopsis</taxon>
    </lineage>
</organism>
<dbReference type="KEGG" id="cci:CC1G_13693"/>
<dbReference type="GeneID" id="6018137"/>
<dbReference type="Proteomes" id="UP000001861">
    <property type="component" value="Unassembled WGS sequence"/>
</dbReference>
<dbReference type="RefSeq" id="XP_002912161.1">
    <property type="nucleotide sequence ID" value="XM_002912115.1"/>
</dbReference>
<evidence type="ECO:0008006" key="4">
    <source>
        <dbReference type="Google" id="ProtNLM"/>
    </source>
</evidence>
<proteinExistence type="predicted"/>
<feature type="region of interest" description="Disordered" evidence="1">
    <location>
        <begin position="54"/>
        <end position="115"/>
    </location>
</feature>
<dbReference type="STRING" id="240176.D6RJY8"/>
<evidence type="ECO:0000313" key="2">
    <source>
        <dbReference type="EMBL" id="EFI28667.1"/>
    </source>
</evidence>
<dbReference type="OMA" id="GWIMEID"/>
<evidence type="ECO:0000256" key="1">
    <source>
        <dbReference type="SAM" id="MobiDB-lite"/>
    </source>
</evidence>
<dbReference type="eggNOG" id="ENOG502RJMH">
    <property type="taxonomic scope" value="Eukaryota"/>
</dbReference>
<accession>D6RJY8</accession>
<feature type="compositionally biased region" description="Polar residues" evidence="1">
    <location>
        <begin position="89"/>
        <end position="103"/>
    </location>
</feature>
<dbReference type="AlphaFoldDB" id="D6RJY8"/>